<dbReference type="PANTHER" id="PTHR46419">
    <property type="entry name" value="ADP-RIBOSYLATION FACTOR GTPASE-ACTIVATING PROTEIN AGD5"/>
    <property type="match status" value="1"/>
</dbReference>
<dbReference type="InterPro" id="IPR038508">
    <property type="entry name" value="ArfGAP_dom_sf"/>
</dbReference>
<accession>A0A8S2B968</accession>
<dbReference type="InterPro" id="IPR001164">
    <property type="entry name" value="ArfGAP_dom"/>
</dbReference>
<gene>
    <name evidence="8" type="ORF">AARE701A_LOCUS21475</name>
</gene>
<evidence type="ECO:0000256" key="5">
    <source>
        <dbReference type="PROSITE-ProRule" id="PRU00288"/>
    </source>
</evidence>
<keyword evidence="3 5" id="KW-0863">Zinc-finger</keyword>
<dbReference type="Proteomes" id="UP000682877">
    <property type="component" value="Chromosome 8"/>
</dbReference>
<evidence type="ECO:0000259" key="7">
    <source>
        <dbReference type="PROSITE" id="PS50115"/>
    </source>
</evidence>
<feature type="domain" description="Arf-GAP" evidence="7">
    <location>
        <begin position="16"/>
        <end position="125"/>
    </location>
</feature>
<dbReference type="PROSITE" id="PS50115">
    <property type="entry name" value="ARFGAP"/>
    <property type="match status" value="1"/>
</dbReference>
<evidence type="ECO:0000313" key="9">
    <source>
        <dbReference type="Proteomes" id="UP000682877"/>
    </source>
</evidence>
<dbReference type="GO" id="GO:0008270">
    <property type="term" value="F:zinc ion binding"/>
    <property type="evidence" value="ECO:0007669"/>
    <property type="project" value="UniProtKB-KW"/>
</dbReference>
<keyword evidence="9" id="KW-1185">Reference proteome</keyword>
<reference evidence="8" key="1">
    <citation type="submission" date="2021-01" db="EMBL/GenBank/DDBJ databases">
        <authorList>
            <person name="Bezrukov I."/>
        </authorList>
    </citation>
    <scope>NUCLEOTIDE SEQUENCE</scope>
</reference>
<dbReference type="Pfam" id="PF01412">
    <property type="entry name" value="ArfGap"/>
    <property type="match status" value="1"/>
</dbReference>
<dbReference type="Gene3D" id="1.10.220.150">
    <property type="entry name" value="Arf GTPase activating protein"/>
    <property type="match status" value="1"/>
</dbReference>
<dbReference type="GO" id="GO:0005096">
    <property type="term" value="F:GTPase activator activity"/>
    <property type="evidence" value="ECO:0007669"/>
    <property type="project" value="UniProtKB-KW"/>
</dbReference>
<keyword evidence="1" id="KW-0343">GTPase activation</keyword>
<organism evidence="8 9">
    <name type="scientific">Arabidopsis arenosa</name>
    <name type="common">Sand rock-cress</name>
    <name type="synonym">Cardaminopsis arenosa</name>
    <dbReference type="NCBI Taxonomy" id="38785"/>
    <lineage>
        <taxon>Eukaryota</taxon>
        <taxon>Viridiplantae</taxon>
        <taxon>Streptophyta</taxon>
        <taxon>Embryophyta</taxon>
        <taxon>Tracheophyta</taxon>
        <taxon>Spermatophyta</taxon>
        <taxon>Magnoliopsida</taxon>
        <taxon>eudicotyledons</taxon>
        <taxon>Gunneridae</taxon>
        <taxon>Pentapetalae</taxon>
        <taxon>rosids</taxon>
        <taxon>malvids</taxon>
        <taxon>Brassicales</taxon>
        <taxon>Brassicaceae</taxon>
        <taxon>Camelineae</taxon>
        <taxon>Arabidopsis</taxon>
    </lineage>
</organism>
<evidence type="ECO:0000256" key="6">
    <source>
        <dbReference type="SAM" id="MobiDB-lite"/>
    </source>
</evidence>
<feature type="compositionally biased region" description="Low complexity" evidence="6">
    <location>
        <begin position="263"/>
        <end position="280"/>
    </location>
</feature>
<dbReference type="InterPro" id="IPR037278">
    <property type="entry name" value="ARFGAP/RecO"/>
</dbReference>
<dbReference type="PANTHER" id="PTHR46419:SF2">
    <property type="entry name" value="ADP-RIBOSYLATION FACTOR GTPASE-ACTIVATING PROTEIN AGD5"/>
    <property type="match status" value="1"/>
</dbReference>
<dbReference type="InterPro" id="IPR044520">
    <property type="entry name" value="ARF_GAP_AGD5/15"/>
</dbReference>
<evidence type="ECO:0000256" key="1">
    <source>
        <dbReference type="ARBA" id="ARBA00022468"/>
    </source>
</evidence>
<dbReference type="SMART" id="SM00105">
    <property type="entry name" value="ArfGap"/>
    <property type="match status" value="1"/>
</dbReference>
<keyword evidence="2" id="KW-0479">Metal-binding</keyword>
<protein>
    <recommendedName>
        <fullName evidence="7">Arf-GAP domain-containing protein</fullName>
    </recommendedName>
</protein>
<dbReference type="CDD" id="cd08204">
    <property type="entry name" value="ArfGap"/>
    <property type="match status" value="1"/>
</dbReference>
<dbReference type="SUPFAM" id="SSF57863">
    <property type="entry name" value="ArfGap/RecO-like zinc finger"/>
    <property type="match status" value="1"/>
</dbReference>
<name>A0A8S2B968_ARAAE</name>
<dbReference type="AlphaFoldDB" id="A0A8S2B968"/>
<proteinExistence type="predicted"/>
<dbReference type="EMBL" id="LR999458">
    <property type="protein sequence ID" value="CAE6239992.1"/>
    <property type="molecule type" value="Genomic_DNA"/>
</dbReference>
<evidence type="ECO:0000256" key="3">
    <source>
        <dbReference type="ARBA" id="ARBA00022771"/>
    </source>
</evidence>
<evidence type="ECO:0000256" key="2">
    <source>
        <dbReference type="ARBA" id="ARBA00022723"/>
    </source>
</evidence>
<evidence type="ECO:0000256" key="4">
    <source>
        <dbReference type="ARBA" id="ARBA00022833"/>
    </source>
</evidence>
<feature type="compositionally biased region" description="Low complexity" evidence="6">
    <location>
        <begin position="240"/>
        <end position="255"/>
    </location>
</feature>
<evidence type="ECO:0000313" key="8">
    <source>
        <dbReference type="EMBL" id="CAE6239992.1"/>
    </source>
</evidence>
<sequence length="280" mass="30893">MNEKAKVYKELNARHRKILEELLKHPENRECADCKTKGPRWASVNLGIFICMQCSEIHRSLGVRSTTLDTCLPEQVAFIQSMGNEKANSYWEAELPPNYDRVEIENFICAKYEEKRWVSRGEKARSPPRIEQERRKSVERSRPGYEHGHSSSPVNMVEERKTIPASRTGNNVAATRISLPVPPQGPGQLIKPQQKMESAAAPVETEKQAVNVAPASDPPKVDFATDLFNMLSMDDSTTNTSEATPADAAAPADEAAPADDTSEATPADEATPAHEATPAQ</sequence>
<keyword evidence="4" id="KW-0862">Zinc</keyword>
<dbReference type="PRINTS" id="PR00405">
    <property type="entry name" value="REVINTRACTNG"/>
</dbReference>
<dbReference type="FunFam" id="1.10.220.150:FF:000009">
    <property type="entry name" value="stromal membrane-associated protein 1 isoform X1"/>
    <property type="match status" value="1"/>
</dbReference>
<feature type="region of interest" description="Disordered" evidence="6">
    <location>
        <begin position="120"/>
        <end position="280"/>
    </location>
</feature>
<feature type="compositionally biased region" description="Basic and acidic residues" evidence="6">
    <location>
        <begin position="120"/>
        <end position="149"/>
    </location>
</feature>